<dbReference type="RefSeq" id="WP_074478773.1">
    <property type="nucleotide sequence ID" value="NZ_FMCT01000019.1"/>
</dbReference>
<name>A0A1C5ATP4_9ACTN</name>
<protein>
    <recommendedName>
        <fullName evidence="5">RICIN domain-containing protein</fullName>
    </recommendedName>
</protein>
<accession>A0A1C5ATP4</accession>
<evidence type="ECO:0000313" key="3">
    <source>
        <dbReference type="EMBL" id="SCF48598.1"/>
    </source>
</evidence>
<dbReference type="STRING" id="47853.TK50_13195"/>
<evidence type="ECO:0008006" key="5">
    <source>
        <dbReference type="Google" id="ProtNLM"/>
    </source>
</evidence>
<keyword evidence="4" id="KW-1185">Reference proteome</keyword>
<feature type="compositionally biased region" description="Basic residues" evidence="1">
    <location>
        <begin position="33"/>
        <end position="42"/>
    </location>
</feature>
<evidence type="ECO:0000313" key="4">
    <source>
        <dbReference type="Proteomes" id="UP000183585"/>
    </source>
</evidence>
<feature type="region of interest" description="Disordered" evidence="1">
    <location>
        <begin position="60"/>
        <end position="138"/>
    </location>
</feature>
<dbReference type="Proteomes" id="UP000183585">
    <property type="component" value="Unassembled WGS sequence"/>
</dbReference>
<feature type="transmembrane region" description="Helical" evidence="2">
    <location>
        <begin position="42"/>
        <end position="63"/>
    </location>
</feature>
<proteinExistence type="predicted"/>
<evidence type="ECO:0000256" key="2">
    <source>
        <dbReference type="SAM" id="Phobius"/>
    </source>
</evidence>
<reference evidence="4" key="1">
    <citation type="submission" date="2016-06" db="EMBL/GenBank/DDBJ databases">
        <authorList>
            <person name="Varghese N."/>
            <person name="Submissions Spin"/>
        </authorList>
    </citation>
    <scope>NUCLEOTIDE SEQUENCE [LARGE SCALE GENOMIC DNA]</scope>
    <source>
        <strain evidence="4">DSM 43168</strain>
    </source>
</reference>
<gene>
    <name evidence="3" type="ORF">GA0070563_11951</name>
</gene>
<evidence type="ECO:0000256" key="1">
    <source>
        <dbReference type="SAM" id="MobiDB-lite"/>
    </source>
</evidence>
<feature type="region of interest" description="Disordered" evidence="1">
    <location>
        <begin position="1"/>
        <end position="45"/>
    </location>
</feature>
<keyword evidence="2" id="KW-0472">Membrane</keyword>
<keyword evidence="2" id="KW-1133">Transmembrane helix</keyword>
<organism evidence="3 4">
    <name type="scientific">Micromonospora carbonacea</name>
    <dbReference type="NCBI Taxonomy" id="47853"/>
    <lineage>
        <taxon>Bacteria</taxon>
        <taxon>Bacillati</taxon>
        <taxon>Actinomycetota</taxon>
        <taxon>Actinomycetes</taxon>
        <taxon>Micromonosporales</taxon>
        <taxon>Micromonosporaceae</taxon>
        <taxon>Micromonospora</taxon>
    </lineage>
</organism>
<dbReference type="EMBL" id="FMCT01000019">
    <property type="protein sequence ID" value="SCF48598.1"/>
    <property type="molecule type" value="Genomic_DNA"/>
</dbReference>
<sequence>MSSDNQLADALRALAGHGGQGGVPAAADVRRRGDTRRRRRRAASVSLAALAVVALGAGVALAGSGGPPQPVPIGPAGPTSAPAASPWPEPTSPGPDRLSPTPERTSPGPDDTASGPTGGTSDPPTGSSGPPVGDRVLSGQRQVTVVRVAAEGGVSLLDDGRLAEVDGDEGRQLFVFAPQGDGYQIRAAEPGPDGTDTCWEVRSSGSEPLRVEAAACAPDEPRQRFTVVRDGSAYAISSQSAYLQHSPTRGLILEEAGDAPVTDRFRLVDNGSAPD</sequence>
<feature type="compositionally biased region" description="Low complexity" evidence="1">
    <location>
        <begin position="107"/>
        <end position="134"/>
    </location>
</feature>
<dbReference type="AlphaFoldDB" id="A0A1C5ATP4"/>
<keyword evidence="2" id="KW-0812">Transmembrane</keyword>